<dbReference type="HAMAP" id="MF_01448">
    <property type="entry name" value="UPF0473"/>
    <property type="match status" value="1"/>
</dbReference>
<accession>A0A7G9T4D0</accession>
<evidence type="ECO:0000256" key="2">
    <source>
        <dbReference type="HAMAP-Rule" id="MF_01448"/>
    </source>
</evidence>
<dbReference type="RefSeq" id="WP_187528790.1">
    <property type="nucleotide sequence ID" value="NZ_CP060724.1"/>
</dbReference>
<organism evidence="3 4">
    <name type="scientific">Weissella diestrammenae</name>
    <dbReference type="NCBI Taxonomy" id="1162633"/>
    <lineage>
        <taxon>Bacteria</taxon>
        <taxon>Bacillati</taxon>
        <taxon>Bacillota</taxon>
        <taxon>Bacilli</taxon>
        <taxon>Lactobacillales</taxon>
        <taxon>Lactobacillaceae</taxon>
        <taxon>Weissella</taxon>
    </lineage>
</organism>
<evidence type="ECO:0000256" key="1">
    <source>
        <dbReference type="ARBA" id="ARBA00008439"/>
    </source>
</evidence>
<evidence type="ECO:0000313" key="3">
    <source>
        <dbReference type="EMBL" id="QNN74955.1"/>
    </source>
</evidence>
<dbReference type="PANTHER" id="PTHR40066">
    <property type="entry name" value="UPF0473 PROTEIN CBO2561/CLC_2432"/>
    <property type="match status" value="1"/>
</dbReference>
<dbReference type="Proteomes" id="UP000515800">
    <property type="component" value="Chromosome"/>
</dbReference>
<evidence type="ECO:0000313" key="4">
    <source>
        <dbReference type="Proteomes" id="UP000515800"/>
    </source>
</evidence>
<dbReference type="EMBL" id="CP060724">
    <property type="protein sequence ID" value="QNN74955.1"/>
    <property type="molecule type" value="Genomic_DNA"/>
</dbReference>
<sequence>MVDDNQVFSFEDEGNTYTFKELFRFEEDTKFNKTYIVLYNDDAVDEEDDDLDMEVQAFIYDETLIKSAPEEALVSIETDDEWEMVTEMINTFFDDPQINPE</sequence>
<dbReference type="PANTHER" id="PTHR40066:SF1">
    <property type="entry name" value="UPF0473 PROTEIN CBO2561_CLC_2432"/>
    <property type="match status" value="1"/>
</dbReference>
<dbReference type="Pfam" id="PF06949">
    <property type="entry name" value="DUF1292"/>
    <property type="match status" value="1"/>
</dbReference>
<dbReference type="AlphaFoldDB" id="A0A7G9T4D0"/>
<dbReference type="KEGG" id="wdi:H9L19_06085"/>
<dbReference type="InterPro" id="IPR009711">
    <property type="entry name" value="UPF0473"/>
</dbReference>
<gene>
    <name evidence="3" type="ORF">H9L19_06085</name>
</gene>
<reference evidence="3 4" key="1">
    <citation type="submission" date="2020-08" db="EMBL/GenBank/DDBJ databases">
        <title>Genome sequence of Weissella diestrammenae KACC 16890T.</title>
        <authorList>
            <person name="Hyun D.-W."/>
            <person name="Bae J.-W."/>
        </authorList>
    </citation>
    <scope>NUCLEOTIDE SEQUENCE [LARGE SCALE GENOMIC DNA]</scope>
    <source>
        <strain evidence="3 4">KACC 16890</strain>
    </source>
</reference>
<comment type="similarity">
    <text evidence="1 2">Belongs to the UPF0473 family.</text>
</comment>
<protein>
    <recommendedName>
        <fullName evidence="2">UPF0473 protein H9L19_06085</fullName>
    </recommendedName>
</protein>
<name>A0A7G9T4D0_9LACO</name>
<keyword evidence="4" id="KW-1185">Reference proteome</keyword>
<proteinExistence type="inferred from homology"/>